<dbReference type="GO" id="GO:0009834">
    <property type="term" value="P:plant-type secondary cell wall biogenesis"/>
    <property type="evidence" value="ECO:0007669"/>
    <property type="project" value="TreeGrafter"/>
</dbReference>
<feature type="domain" description="Exostosin GT47" evidence="6">
    <location>
        <begin position="91"/>
        <end position="136"/>
    </location>
</feature>
<dbReference type="InterPro" id="IPR004263">
    <property type="entry name" value="Exostosin"/>
</dbReference>
<organism evidence="7 8">
    <name type="scientific">Vigna mungo</name>
    <name type="common">Black gram</name>
    <name type="synonym">Phaseolus mungo</name>
    <dbReference type="NCBI Taxonomy" id="3915"/>
    <lineage>
        <taxon>Eukaryota</taxon>
        <taxon>Viridiplantae</taxon>
        <taxon>Streptophyta</taxon>
        <taxon>Embryophyta</taxon>
        <taxon>Tracheophyta</taxon>
        <taxon>Spermatophyta</taxon>
        <taxon>Magnoliopsida</taxon>
        <taxon>eudicotyledons</taxon>
        <taxon>Gunneridae</taxon>
        <taxon>Pentapetalae</taxon>
        <taxon>rosids</taxon>
        <taxon>fabids</taxon>
        <taxon>Fabales</taxon>
        <taxon>Fabaceae</taxon>
        <taxon>Papilionoideae</taxon>
        <taxon>50 kb inversion clade</taxon>
        <taxon>NPAAA clade</taxon>
        <taxon>indigoferoid/millettioid clade</taxon>
        <taxon>Phaseoleae</taxon>
        <taxon>Vigna</taxon>
    </lineage>
</organism>
<keyword evidence="5" id="KW-0333">Golgi apparatus</keyword>
<dbReference type="InterPro" id="IPR040911">
    <property type="entry name" value="Exostosin_GT47"/>
</dbReference>
<evidence type="ECO:0000256" key="3">
    <source>
        <dbReference type="ARBA" id="ARBA00022676"/>
    </source>
</evidence>
<feature type="non-terminal residue" evidence="7">
    <location>
        <position position="1"/>
    </location>
</feature>
<proteinExistence type="inferred from homology"/>
<accession>A0AAQ3S149</accession>
<evidence type="ECO:0000256" key="2">
    <source>
        <dbReference type="ARBA" id="ARBA00010271"/>
    </source>
</evidence>
<keyword evidence="4" id="KW-0735">Signal-anchor</keyword>
<dbReference type="PANTHER" id="PTHR11062:SF200">
    <property type="entry name" value="BETA-1,4-XYLOSYLTRANSFERASE IRX10L-RELATED"/>
    <property type="match status" value="1"/>
</dbReference>
<dbReference type="AlphaFoldDB" id="A0AAQ3S149"/>
<evidence type="ECO:0000256" key="4">
    <source>
        <dbReference type="ARBA" id="ARBA00022968"/>
    </source>
</evidence>
<gene>
    <name evidence="7" type="ORF">V8G54_013010</name>
</gene>
<keyword evidence="3" id="KW-0808">Transferase</keyword>
<dbReference type="Pfam" id="PF03016">
    <property type="entry name" value="Exostosin_GT47"/>
    <property type="match status" value="1"/>
</dbReference>
<evidence type="ECO:0000313" key="7">
    <source>
        <dbReference type="EMBL" id="WVZ15444.1"/>
    </source>
</evidence>
<dbReference type="Proteomes" id="UP001374535">
    <property type="component" value="Chromosome 4"/>
</dbReference>
<dbReference type="EMBL" id="CP144697">
    <property type="protein sequence ID" value="WVZ15444.1"/>
    <property type="molecule type" value="Genomic_DNA"/>
</dbReference>
<name>A0AAQ3S149_VIGMU</name>
<keyword evidence="4" id="KW-0812">Transmembrane</keyword>
<evidence type="ECO:0000256" key="5">
    <source>
        <dbReference type="ARBA" id="ARBA00023034"/>
    </source>
</evidence>
<dbReference type="PANTHER" id="PTHR11062">
    <property type="entry name" value="EXOSTOSIN HEPARAN SULFATE GLYCOSYLTRANSFERASE -RELATED"/>
    <property type="match status" value="1"/>
</dbReference>
<dbReference type="GO" id="GO:0000139">
    <property type="term" value="C:Golgi membrane"/>
    <property type="evidence" value="ECO:0007669"/>
    <property type="project" value="UniProtKB-SubCell"/>
</dbReference>
<evidence type="ECO:0000259" key="6">
    <source>
        <dbReference type="Pfam" id="PF03016"/>
    </source>
</evidence>
<sequence>DEQIKAVKLALHLSTAPSSVVCREEEQNVVLEFCKGKNWDTRPAAAHAIGSIGIQKMHTHLIPDKTPRSIFVYFRGLFYDVGNDPEGGYYARLVEAVIFGCIPIIIADDIVLPFADAIPWEDIGVFVAEEEPAQPGDAFHQVLNGLAKKLPHDNSVFLKPGEKILNWTAGLWLTLNLESEQGSNLNEMETTDSVTVMILDVLPLMILYVAGLKDILKPDFLWDNVFEPFPIEFFVISSYNFVCCSWRLLKDFVTLTLQNMLIVRKQSQMFSWEDVHPVSFSAAKLMSSKGIRSSILVCLQCITSSSEDYSG</sequence>
<comment type="subcellular location">
    <subcellularLocation>
        <location evidence="1">Golgi apparatus membrane</location>
        <topology evidence="1">Single-pass type II membrane protein</topology>
    </subcellularLocation>
</comment>
<evidence type="ECO:0000313" key="8">
    <source>
        <dbReference type="Proteomes" id="UP001374535"/>
    </source>
</evidence>
<dbReference type="GO" id="GO:0010417">
    <property type="term" value="P:glucuronoxylan biosynthetic process"/>
    <property type="evidence" value="ECO:0007669"/>
    <property type="project" value="TreeGrafter"/>
</dbReference>
<keyword evidence="3" id="KW-0328">Glycosyltransferase</keyword>
<keyword evidence="8" id="KW-1185">Reference proteome</keyword>
<evidence type="ECO:0000256" key="1">
    <source>
        <dbReference type="ARBA" id="ARBA00004323"/>
    </source>
</evidence>
<dbReference type="GO" id="GO:0016757">
    <property type="term" value="F:glycosyltransferase activity"/>
    <property type="evidence" value="ECO:0007669"/>
    <property type="project" value="UniProtKB-KW"/>
</dbReference>
<reference evidence="7 8" key="1">
    <citation type="journal article" date="2023" name="Life. Sci Alliance">
        <title>Evolutionary insights into 3D genome organization and epigenetic landscape of Vigna mungo.</title>
        <authorList>
            <person name="Junaid A."/>
            <person name="Singh B."/>
            <person name="Bhatia S."/>
        </authorList>
    </citation>
    <scope>NUCLEOTIDE SEQUENCE [LARGE SCALE GENOMIC DNA]</scope>
    <source>
        <strain evidence="7">Urdbean</strain>
    </source>
</reference>
<protein>
    <recommendedName>
        <fullName evidence="6">Exostosin GT47 domain-containing protein</fullName>
    </recommendedName>
</protein>
<comment type="similarity">
    <text evidence="2">Belongs to the glycosyltransferase 47 family.</text>
</comment>